<dbReference type="PANTHER" id="PTHR34186">
    <property type="entry name" value="CYANATE HYDRATASE"/>
    <property type="match status" value="1"/>
</dbReference>
<protein>
    <submittedName>
        <fullName evidence="6">Cyanate hydratase</fullName>
        <ecNumber evidence="6">4.2.1.104</ecNumber>
    </submittedName>
</protein>
<evidence type="ECO:0000313" key="6">
    <source>
        <dbReference type="EMBL" id="KAJ1927651.1"/>
    </source>
</evidence>
<dbReference type="InterPro" id="IPR003712">
    <property type="entry name" value="Cyanate_lyase_C"/>
</dbReference>
<evidence type="ECO:0000259" key="5">
    <source>
        <dbReference type="SMART" id="SM01116"/>
    </source>
</evidence>
<dbReference type="SUPFAM" id="SSF47413">
    <property type="entry name" value="lambda repressor-like DNA-binding domains"/>
    <property type="match status" value="1"/>
</dbReference>
<dbReference type="OrthoDB" id="10019422at2759"/>
<dbReference type="AlphaFoldDB" id="A0A9W8E0Q0"/>
<evidence type="ECO:0000256" key="2">
    <source>
        <dbReference type="ARBA" id="ARBA00009802"/>
    </source>
</evidence>
<evidence type="ECO:0000256" key="1">
    <source>
        <dbReference type="ARBA" id="ARBA00003561"/>
    </source>
</evidence>
<dbReference type="PANTHER" id="PTHR34186:SF2">
    <property type="entry name" value="CYANATE HYDRATASE"/>
    <property type="match status" value="1"/>
</dbReference>
<dbReference type="PRINTS" id="PR01693">
    <property type="entry name" value="CYANASE"/>
</dbReference>
<proteinExistence type="inferred from homology"/>
<dbReference type="Pfam" id="PF02560">
    <property type="entry name" value="Cyanate_lyase"/>
    <property type="match status" value="1"/>
</dbReference>
<dbReference type="Proteomes" id="UP001150569">
    <property type="component" value="Unassembled WGS sequence"/>
</dbReference>
<dbReference type="EMBL" id="JANBPT010000108">
    <property type="protein sequence ID" value="KAJ1927651.1"/>
    <property type="molecule type" value="Genomic_DNA"/>
</dbReference>
<comment type="similarity">
    <text evidence="2">Belongs to the MBF1 family.</text>
</comment>
<dbReference type="InterPro" id="IPR010982">
    <property type="entry name" value="Lambda_DNA-bd_dom_sf"/>
</dbReference>
<dbReference type="EC" id="4.2.1.104" evidence="6"/>
<dbReference type="GO" id="GO:0003677">
    <property type="term" value="F:DNA binding"/>
    <property type="evidence" value="ECO:0007669"/>
    <property type="project" value="InterPro"/>
</dbReference>
<feature type="domain" description="Cyanate lyase C-terminal" evidence="5">
    <location>
        <begin position="62"/>
        <end position="118"/>
    </location>
</feature>
<organism evidence="6 7">
    <name type="scientific">Tieghemiomyces parasiticus</name>
    <dbReference type="NCBI Taxonomy" id="78921"/>
    <lineage>
        <taxon>Eukaryota</taxon>
        <taxon>Fungi</taxon>
        <taxon>Fungi incertae sedis</taxon>
        <taxon>Zoopagomycota</taxon>
        <taxon>Kickxellomycotina</taxon>
        <taxon>Dimargaritomycetes</taxon>
        <taxon>Dimargaritales</taxon>
        <taxon>Dimargaritaceae</taxon>
        <taxon>Tieghemiomyces</taxon>
    </lineage>
</organism>
<dbReference type="InterPro" id="IPR008076">
    <property type="entry name" value="Cyanase"/>
</dbReference>
<dbReference type="SUPFAM" id="SSF55234">
    <property type="entry name" value="Cyanase C-terminal domain"/>
    <property type="match status" value="1"/>
</dbReference>
<name>A0A9W8E0Q0_9FUNG</name>
<comment type="function">
    <text evidence="4">Transcriptional coactivator that stimulates GCN4-dependent transcriptional activity by bridging the DNA-binding region of GCN4 and TBP (SPT15), thereby recruiting TBP to GCN4-bound promoters. Involved in induction of the ribosome quality control (RQC) pathway; a pathway that degrades nascent peptide chains during problematic translation. Required to prevent stalled ribosomes from frameshifting.</text>
</comment>
<dbReference type="InterPro" id="IPR036581">
    <property type="entry name" value="Cyanate_lyase_C_sf"/>
</dbReference>
<dbReference type="Gene3D" id="1.10.260.40">
    <property type="entry name" value="lambda repressor-like DNA-binding domains"/>
    <property type="match status" value="1"/>
</dbReference>
<comment type="function">
    <text evidence="1">Catalyzes the reaction of cyanate with bicarbonate to produce ammonia and carbon dioxide.</text>
</comment>
<sequence length="192" mass="21824">MVLSFEEIGQKIGHDETWVAGLFYGQCHPTESDLQKLCKLLNLSYEALCADFSRGGPPTRGGLFEYPPKDPTLYRFFEMMQIYAVPLKAIIQEKFGDGIISAVNFKMHIEKMMMRSSWKEGWEYHYAMAYEYKKFWTPTALPRNAAPALPTASRFSLVVAVFRRHGPARNTPMALTSGVRTLWFLDTVPVGG</sequence>
<evidence type="ECO:0000256" key="4">
    <source>
        <dbReference type="ARBA" id="ARBA00035107"/>
    </source>
</evidence>
<comment type="caution">
    <text evidence="6">The sequence shown here is derived from an EMBL/GenBank/DDBJ whole genome shotgun (WGS) entry which is preliminary data.</text>
</comment>
<dbReference type="InterPro" id="IPR001387">
    <property type="entry name" value="Cro/C1-type_HTH"/>
</dbReference>
<evidence type="ECO:0000256" key="3">
    <source>
        <dbReference type="ARBA" id="ARBA00023239"/>
    </source>
</evidence>
<accession>A0A9W8E0Q0</accession>
<keyword evidence="7" id="KW-1185">Reference proteome</keyword>
<dbReference type="CDD" id="cd00093">
    <property type="entry name" value="HTH_XRE"/>
    <property type="match status" value="1"/>
</dbReference>
<evidence type="ECO:0000313" key="7">
    <source>
        <dbReference type="Proteomes" id="UP001150569"/>
    </source>
</evidence>
<dbReference type="GO" id="GO:0008824">
    <property type="term" value="F:cyanate hydratase activity"/>
    <property type="evidence" value="ECO:0007669"/>
    <property type="project" value="UniProtKB-EC"/>
</dbReference>
<dbReference type="Gene3D" id="3.30.1160.10">
    <property type="entry name" value="Cyanate lyase, C-terminal domain"/>
    <property type="match status" value="1"/>
</dbReference>
<reference evidence="6" key="1">
    <citation type="submission" date="2022-07" db="EMBL/GenBank/DDBJ databases">
        <title>Phylogenomic reconstructions and comparative analyses of Kickxellomycotina fungi.</title>
        <authorList>
            <person name="Reynolds N.K."/>
            <person name="Stajich J.E."/>
            <person name="Barry K."/>
            <person name="Grigoriev I.V."/>
            <person name="Crous P."/>
            <person name="Smith M.E."/>
        </authorList>
    </citation>
    <scope>NUCLEOTIDE SEQUENCE</scope>
    <source>
        <strain evidence="6">RSA 861</strain>
    </source>
</reference>
<dbReference type="SMART" id="SM01116">
    <property type="entry name" value="Cyanate_lyase"/>
    <property type="match status" value="1"/>
</dbReference>
<keyword evidence="3 6" id="KW-0456">Lyase</keyword>
<gene>
    <name evidence="6" type="primary">cyn1</name>
    <name evidence="6" type="ORF">IWQ60_002754</name>
</gene>